<dbReference type="RefSeq" id="WP_311697905.1">
    <property type="nucleotide sequence ID" value="NZ_JAVREY010000037.1"/>
</dbReference>
<dbReference type="EMBL" id="JAVREY010000037">
    <property type="protein sequence ID" value="MDT0466445.1"/>
    <property type="molecule type" value="Genomic_DNA"/>
</dbReference>
<dbReference type="InterPro" id="IPR050855">
    <property type="entry name" value="NDM-1-like"/>
</dbReference>
<evidence type="ECO:0000259" key="1">
    <source>
        <dbReference type="SMART" id="SM00849"/>
    </source>
</evidence>
<organism evidence="2 3">
    <name type="scientific">Streptomyces gibsoniae</name>
    <dbReference type="NCBI Taxonomy" id="3075529"/>
    <lineage>
        <taxon>Bacteria</taxon>
        <taxon>Bacillati</taxon>
        <taxon>Actinomycetota</taxon>
        <taxon>Actinomycetes</taxon>
        <taxon>Kitasatosporales</taxon>
        <taxon>Streptomycetaceae</taxon>
        <taxon>Streptomyces</taxon>
    </lineage>
</organism>
<dbReference type="SUPFAM" id="SSF56281">
    <property type="entry name" value="Metallo-hydrolase/oxidoreductase"/>
    <property type="match status" value="1"/>
</dbReference>
<gene>
    <name evidence="2" type="ORF">RM764_26140</name>
</gene>
<protein>
    <submittedName>
        <fullName evidence="2">MBL fold metallo-hydrolase</fullName>
    </submittedName>
</protein>
<proteinExistence type="predicted"/>
<dbReference type="SMART" id="SM00849">
    <property type="entry name" value="Lactamase_B"/>
    <property type="match status" value="1"/>
</dbReference>
<comment type="caution">
    <text evidence="2">The sequence shown here is derived from an EMBL/GenBank/DDBJ whole genome shotgun (WGS) entry which is preliminary data.</text>
</comment>
<name>A0ABU2TZN8_9ACTN</name>
<evidence type="ECO:0000313" key="2">
    <source>
        <dbReference type="EMBL" id="MDT0466445.1"/>
    </source>
</evidence>
<accession>A0ABU2TZN8</accession>
<evidence type="ECO:0000313" key="3">
    <source>
        <dbReference type="Proteomes" id="UP001183809"/>
    </source>
</evidence>
<reference evidence="3" key="1">
    <citation type="submission" date="2023-07" db="EMBL/GenBank/DDBJ databases">
        <title>30 novel species of actinomycetes from the DSMZ collection.</title>
        <authorList>
            <person name="Nouioui I."/>
        </authorList>
    </citation>
    <scope>NUCLEOTIDE SEQUENCE [LARGE SCALE GENOMIC DNA]</scope>
    <source>
        <strain evidence="3">DSM 41699</strain>
    </source>
</reference>
<dbReference type="PANTHER" id="PTHR42951:SF14">
    <property type="entry name" value="METALLO-BETA-LACTAMASE SUPERFAMILY PROTEIN"/>
    <property type="match status" value="1"/>
</dbReference>
<dbReference type="Gene3D" id="3.60.15.10">
    <property type="entry name" value="Ribonuclease Z/Hydroxyacylglutathione hydrolase-like"/>
    <property type="match status" value="1"/>
</dbReference>
<sequence>MTAAAAPGSLAYETFVSDGTPRAGDQRLPNGDRLVSSPLTSTLIFGEEEAVLVDPPFTREHTEKVGDWVAGSGKRLTHIYATHGHGDHWFGTAELVKRFPGVTVYATRGTIEVMHQQATEGRQKTWDPSFPGLIPDSPVLAQPIPADGFLLEGNAIQAVEVGHSDTDETSVLHVPSLGLVVAGDVAYNGVHQYILEGGDGGLQEWLAAIDRVAALEPRFVVAGHKNKDLPDDPAILDQTRQYLLEVVRLLNGKPTAREFFDRMTGLYPDLLNPGPVWYGAVELLGG</sequence>
<dbReference type="CDD" id="cd07739">
    <property type="entry name" value="metallo-hydrolase-like_MBL-fold"/>
    <property type="match status" value="1"/>
</dbReference>
<dbReference type="Proteomes" id="UP001183809">
    <property type="component" value="Unassembled WGS sequence"/>
</dbReference>
<dbReference type="PANTHER" id="PTHR42951">
    <property type="entry name" value="METALLO-BETA-LACTAMASE DOMAIN-CONTAINING"/>
    <property type="match status" value="1"/>
</dbReference>
<feature type="domain" description="Metallo-beta-lactamase" evidence="1">
    <location>
        <begin position="38"/>
        <end position="224"/>
    </location>
</feature>
<dbReference type="Pfam" id="PF00753">
    <property type="entry name" value="Lactamase_B"/>
    <property type="match status" value="1"/>
</dbReference>
<dbReference type="InterPro" id="IPR036866">
    <property type="entry name" value="RibonucZ/Hydroxyglut_hydro"/>
</dbReference>
<keyword evidence="3" id="KW-1185">Reference proteome</keyword>
<dbReference type="InterPro" id="IPR001279">
    <property type="entry name" value="Metallo-B-lactamas"/>
</dbReference>